<dbReference type="InterPro" id="IPR014729">
    <property type="entry name" value="Rossmann-like_a/b/a_fold"/>
</dbReference>
<protein>
    <recommendedName>
        <fullName evidence="2">FAD synthase</fullName>
        <ecNumber evidence="2">2.7.7.2</ecNumber>
    </recommendedName>
    <alternativeName>
        <fullName evidence="10">FAD pyrophosphorylase</fullName>
    </alternativeName>
    <alternativeName>
        <fullName evidence="11">FMN adenylyltransferase</fullName>
    </alternativeName>
</protein>
<keyword evidence="5" id="KW-0808">Transferase</keyword>
<evidence type="ECO:0000256" key="11">
    <source>
        <dbReference type="ARBA" id="ARBA00031871"/>
    </source>
</evidence>
<keyword evidence="6" id="KW-0548">Nucleotidyltransferase</keyword>
<evidence type="ECO:0000256" key="6">
    <source>
        <dbReference type="ARBA" id="ARBA00022695"/>
    </source>
</evidence>
<dbReference type="Pfam" id="PF01507">
    <property type="entry name" value="PAPS_reduct"/>
    <property type="match status" value="1"/>
</dbReference>
<dbReference type="SUPFAM" id="SSF52402">
    <property type="entry name" value="Adenine nucleotide alpha hydrolases-like"/>
    <property type="match status" value="1"/>
</dbReference>
<dbReference type="EMBL" id="JAHBMH010000003">
    <property type="protein sequence ID" value="KAK1940351.1"/>
    <property type="molecule type" value="Genomic_DNA"/>
</dbReference>
<evidence type="ECO:0000259" key="13">
    <source>
        <dbReference type="Pfam" id="PF01507"/>
    </source>
</evidence>
<dbReference type="Gene3D" id="3.40.50.620">
    <property type="entry name" value="HUPs"/>
    <property type="match status" value="1"/>
</dbReference>
<dbReference type="Proteomes" id="UP001195914">
    <property type="component" value="Unassembled WGS sequence"/>
</dbReference>
<reference evidence="14" key="2">
    <citation type="submission" date="2021-05" db="EMBL/GenBank/DDBJ databases">
        <authorList>
            <person name="Pain A."/>
        </authorList>
    </citation>
    <scope>NUCLEOTIDE SEQUENCE</scope>
    <source>
        <strain evidence="14">1802A</strain>
    </source>
</reference>
<evidence type="ECO:0000256" key="12">
    <source>
        <dbReference type="ARBA" id="ARBA00049494"/>
    </source>
</evidence>
<keyword evidence="7" id="KW-0547">Nucleotide-binding</keyword>
<keyword evidence="4" id="KW-0288">FMN</keyword>
<evidence type="ECO:0000256" key="8">
    <source>
        <dbReference type="ARBA" id="ARBA00022827"/>
    </source>
</evidence>
<evidence type="ECO:0000313" key="15">
    <source>
        <dbReference type="Proteomes" id="UP001195914"/>
    </source>
</evidence>
<keyword evidence="8" id="KW-0274">FAD</keyword>
<proteinExistence type="predicted"/>
<dbReference type="EC" id="2.7.7.2" evidence="2"/>
<dbReference type="PANTHER" id="PTHR23293:SF9">
    <property type="entry name" value="FAD SYNTHASE"/>
    <property type="match status" value="1"/>
</dbReference>
<comment type="catalytic activity">
    <reaction evidence="12">
        <text>FMN + ATP + H(+) = FAD + diphosphate</text>
        <dbReference type="Rhea" id="RHEA:17237"/>
        <dbReference type="ChEBI" id="CHEBI:15378"/>
        <dbReference type="ChEBI" id="CHEBI:30616"/>
        <dbReference type="ChEBI" id="CHEBI:33019"/>
        <dbReference type="ChEBI" id="CHEBI:57692"/>
        <dbReference type="ChEBI" id="CHEBI:58210"/>
        <dbReference type="EC" id="2.7.7.2"/>
    </reaction>
</comment>
<evidence type="ECO:0000256" key="7">
    <source>
        <dbReference type="ARBA" id="ARBA00022741"/>
    </source>
</evidence>
<keyword evidence="15" id="KW-1185">Reference proteome</keyword>
<evidence type="ECO:0000256" key="1">
    <source>
        <dbReference type="ARBA" id="ARBA00004726"/>
    </source>
</evidence>
<dbReference type="PANTHER" id="PTHR23293">
    <property type="entry name" value="FAD SYNTHETASE-RELATED FMN ADENYLYLTRANSFERASE"/>
    <property type="match status" value="1"/>
</dbReference>
<dbReference type="InterPro" id="IPR002500">
    <property type="entry name" value="PAPS_reduct_dom"/>
</dbReference>
<dbReference type="GO" id="GO:0003919">
    <property type="term" value="F:FMN adenylyltransferase activity"/>
    <property type="evidence" value="ECO:0007669"/>
    <property type="project" value="UniProtKB-EC"/>
</dbReference>
<organism evidence="14 15">
    <name type="scientific">Babesia divergens</name>
    <dbReference type="NCBI Taxonomy" id="32595"/>
    <lineage>
        <taxon>Eukaryota</taxon>
        <taxon>Sar</taxon>
        <taxon>Alveolata</taxon>
        <taxon>Apicomplexa</taxon>
        <taxon>Aconoidasida</taxon>
        <taxon>Piroplasmida</taxon>
        <taxon>Babesiidae</taxon>
        <taxon>Babesia</taxon>
    </lineage>
</organism>
<evidence type="ECO:0000256" key="10">
    <source>
        <dbReference type="ARBA" id="ARBA00031145"/>
    </source>
</evidence>
<keyword evidence="9" id="KW-0067">ATP-binding</keyword>
<comment type="caution">
    <text evidence="14">The sequence shown here is derived from an EMBL/GenBank/DDBJ whole genome shotgun (WGS) entry which is preliminary data.</text>
</comment>
<dbReference type="GO" id="GO:0005524">
    <property type="term" value="F:ATP binding"/>
    <property type="evidence" value="ECO:0007669"/>
    <property type="project" value="UniProtKB-KW"/>
</dbReference>
<dbReference type="GO" id="GO:0006747">
    <property type="term" value="P:FAD biosynthetic process"/>
    <property type="evidence" value="ECO:0007669"/>
    <property type="project" value="TreeGrafter"/>
</dbReference>
<reference evidence="14" key="1">
    <citation type="journal article" date="2014" name="Nucleic Acids Res.">
        <title>The evolutionary dynamics of variant antigen genes in Babesia reveal a history of genomic innovation underlying host-parasite interaction.</title>
        <authorList>
            <person name="Jackson A.P."/>
            <person name="Otto T.D."/>
            <person name="Darby A."/>
            <person name="Ramaprasad A."/>
            <person name="Xia D."/>
            <person name="Echaide I.E."/>
            <person name="Farber M."/>
            <person name="Gahlot S."/>
            <person name="Gamble J."/>
            <person name="Gupta D."/>
            <person name="Gupta Y."/>
            <person name="Jackson L."/>
            <person name="Malandrin L."/>
            <person name="Malas T.B."/>
            <person name="Moussa E."/>
            <person name="Nair M."/>
            <person name="Reid A.J."/>
            <person name="Sanders M."/>
            <person name="Sharma J."/>
            <person name="Tracey A."/>
            <person name="Quail M.A."/>
            <person name="Weir W."/>
            <person name="Wastling J.M."/>
            <person name="Hall N."/>
            <person name="Willadsen P."/>
            <person name="Lingelbach K."/>
            <person name="Shiels B."/>
            <person name="Tait A."/>
            <person name="Berriman M."/>
            <person name="Allred D.R."/>
            <person name="Pain A."/>
        </authorList>
    </citation>
    <scope>NUCLEOTIDE SEQUENCE</scope>
    <source>
        <strain evidence="14">1802A</strain>
    </source>
</reference>
<name>A0AAD9GLU7_BABDI</name>
<feature type="domain" description="Phosphoadenosine phosphosulphate reductase" evidence="13">
    <location>
        <begin position="153"/>
        <end position="227"/>
    </location>
</feature>
<evidence type="ECO:0000256" key="9">
    <source>
        <dbReference type="ARBA" id="ARBA00022840"/>
    </source>
</evidence>
<accession>A0AAD9GLU7</accession>
<sequence>MSKLLESLEEIGRMLAAPIQRYLISDVESSRLAKLIDRTRGLLMRSYRLAVRMNHMCIIVTREIGHNNVFLSFNGGKDSVTVFHLYRLAALTAAKELNKPSTLPLNVVYFKEQGIREFAEIIDFMNRTAAKYNFTLQVIEGDWRSGIPKLPSSNKKAFILGARNSDSDIQQLSEIQEGVVDGVGFTRIHPIVDWSYGDVWNFIRLFSLEYCPLYDRGYTSIGSIDDTIANPHLRNPDGSYSPAYTLKDWSLERCGRIMS</sequence>
<evidence type="ECO:0000256" key="3">
    <source>
        <dbReference type="ARBA" id="ARBA00022630"/>
    </source>
</evidence>
<keyword evidence="3" id="KW-0285">Flavoprotein</keyword>
<evidence type="ECO:0000313" key="14">
    <source>
        <dbReference type="EMBL" id="KAK1940351.1"/>
    </source>
</evidence>
<dbReference type="AlphaFoldDB" id="A0AAD9GLU7"/>
<evidence type="ECO:0000256" key="4">
    <source>
        <dbReference type="ARBA" id="ARBA00022643"/>
    </source>
</evidence>
<evidence type="ECO:0000256" key="5">
    <source>
        <dbReference type="ARBA" id="ARBA00022679"/>
    </source>
</evidence>
<evidence type="ECO:0000256" key="2">
    <source>
        <dbReference type="ARBA" id="ARBA00012393"/>
    </source>
</evidence>
<gene>
    <name evidence="14" type="ORF">X943_003083</name>
</gene>
<comment type="pathway">
    <text evidence="1">Cofactor biosynthesis; FAD biosynthesis; FAD from FMN: step 1/1.</text>
</comment>